<keyword evidence="2" id="KW-1185">Reference proteome</keyword>
<protein>
    <submittedName>
        <fullName evidence="1">Uncharacterized protein</fullName>
    </submittedName>
</protein>
<organism evidence="1 2">
    <name type="scientific">Pleuronectes platessa</name>
    <name type="common">European plaice</name>
    <dbReference type="NCBI Taxonomy" id="8262"/>
    <lineage>
        <taxon>Eukaryota</taxon>
        <taxon>Metazoa</taxon>
        <taxon>Chordata</taxon>
        <taxon>Craniata</taxon>
        <taxon>Vertebrata</taxon>
        <taxon>Euteleostomi</taxon>
        <taxon>Actinopterygii</taxon>
        <taxon>Neopterygii</taxon>
        <taxon>Teleostei</taxon>
        <taxon>Neoteleostei</taxon>
        <taxon>Acanthomorphata</taxon>
        <taxon>Carangaria</taxon>
        <taxon>Pleuronectiformes</taxon>
        <taxon>Pleuronectoidei</taxon>
        <taxon>Pleuronectidae</taxon>
        <taxon>Pleuronectes</taxon>
    </lineage>
</organism>
<sequence length="193" mass="20496">MRGKSPTSSDHLPPVSGSVRADLSFGGRVIKAPQSKQGVENGLLSFYYCLLIQLLIPAVAERAGGGPADPARGGVVVVGTQRLPVITSARACPYPGWPIRNPTVASQSRNSRMEDGGVTLHYVVAVPESARKAPGARAAAPASLNRPLLMFSQYPHPPSHVRMRRRKLKVSTWESLGQNQGVRAILSFGPVAG</sequence>
<reference evidence="1" key="1">
    <citation type="submission" date="2020-03" db="EMBL/GenBank/DDBJ databases">
        <authorList>
            <person name="Weist P."/>
        </authorList>
    </citation>
    <scope>NUCLEOTIDE SEQUENCE</scope>
</reference>
<comment type="caution">
    <text evidence="1">The sequence shown here is derived from an EMBL/GenBank/DDBJ whole genome shotgun (WGS) entry which is preliminary data.</text>
</comment>
<accession>A0A9N7Z227</accession>
<dbReference type="Proteomes" id="UP001153269">
    <property type="component" value="Unassembled WGS sequence"/>
</dbReference>
<gene>
    <name evidence="1" type="ORF">PLEPLA_LOCUS40568</name>
</gene>
<dbReference type="EMBL" id="CADEAL010004145">
    <property type="protein sequence ID" value="CAB1452818.1"/>
    <property type="molecule type" value="Genomic_DNA"/>
</dbReference>
<dbReference type="AlphaFoldDB" id="A0A9N7Z227"/>
<proteinExistence type="predicted"/>
<name>A0A9N7Z227_PLEPL</name>
<evidence type="ECO:0000313" key="1">
    <source>
        <dbReference type="EMBL" id="CAB1452818.1"/>
    </source>
</evidence>
<evidence type="ECO:0000313" key="2">
    <source>
        <dbReference type="Proteomes" id="UP001153269"/>
    </source>
</evidence>